<dbReference type="EMBL" id="JASBWV010000002">
    <property type="protein sequence ID" value="KAJ9127482.1"/>
    <property type="molecule type" value="Genomic_DNA"/>
</dbReference>
<evidence type="ECO:0000313" key="2">
    <source>
        <dbReference type="Proteomes" id="UP001234202"/>
    </source>
</evidence>
<evidence type="ECO:0000313" key="1">
    <source>
        <dbReference type="EMBL" id="KAJ9127482.1"/>
    </source>
</evidence>
<accession>A0ACC2XW54</accession>
<keyword evidence="2" id="KW-1185">Reference proteome</keyword>
<sequence>MTRTPQPGVPKEVFTCDCGQTYSRLEYLRRHQRKHNDDKPFACTICIKSFARSDVLLRHKRRCHPDEYAAAEEANENGGPGNASDRRKSQGGTAGAGSRRGIKRSASGSPSTNPSNAQRPRHDERPSGDYPPESDPLRMPYGLPLDAAAGPMDTRSLNYAYGMPGLLNGGMTNGYTGREPSAGFGNQPQWDLGYTRLNTDQSLGYHVNANGQYNPASSTSLADYQRLTQAQGPDGGDIGMTNHLANDPTHGPSSHDQNPQLDPRLGGTYDGPSQTDDPQRYAGRHNEHSYERVSDARFVDPSLSQSGPFPDNGQQLRMNNGHAAHDHQLAPHGIEEAAALLSMAYGHVSAIRSDSLSSDHSIINPGLQAAGGANYNAIPNTGEAAEHNAALHAPMSTLEEMAAAVVGHASKAQADESLAAMTSGPNLVTYTTILNPTSSIPPAVAGNSELGRGGPTGTTPMAPDSWDPFSGPLMPGSASPFDISALWASGMITADEENAVSREPEGWSHLPGSVPAHTTLNTERPLLRINALSIGQRMGKDLDPTDRFYMPKERFVGCYNVPQWRMPSMSTLVRVAKQTMSQLIIHVPIVHTPTFRLNEIAPAVAFSLCMVGSPWHSPIAGDHMNKSLNRHSYPYIKMLDQQDWLKGMGVIAPGATTCTVEEIEDTPMEERDFEDRKKLIVTEKSAMMHSLIDAADPQKNTLDEMTIGIIQALLIYATPLLLSPSAEQRAMGYVKLAYIIPMTRNLKAFQDPQPHMQLYSSLQVPNCPKDAEDTWRDWIKLETIRRVIWMLFFYDSLSCLEMGVPPSISFDEVANLPLPAPDTVWQARSAEDWRCALTTYRATTLGQSMGCHFQLRQGQDSQTAHYESPKEVSVLICSDFGMFGRLIMVISLLRALIQLGQAQVSVEDSIIQSWAKAETTSSGKKLNMHEAVARCGIALKRWRQGWDFDSLCVAPSSAQTCASEASPGRGSVSEASSMTRNIRSNTLDSRPSDASNSPSVEYDELTPRSQGKTLFYEALHNVLANDPTVLSQRDKASQEAPKPPAGSWNKFAGMDFKQMLQSARVFTRMGEGVKMPTGF</sequence>
<comment type="caution">
    <text evidence="1">The sequence shown here is derived from an EMBL/GenBank/DDBJ whole genome shotgun (WGS) entry which is preliminary data.</text>
</comment>
<gene>
    <name evidence="1" type="ORF">QFC24_000891</name>
</gene>
<protein>
    <submittedName>
        <fullName evidence="1">Uncharacterized protein</fullName>
    </submittedName>
</protein>
<reference evidence="1" key="1">
    <citation type="submission" date="2023-04" db="EMBL/GenBank/DDBJ databases">
        <title>Draft Genome sequencing of Naganishia species isolated from polar environments using Oxford Nanopore Technology.</title>
        <authorList>
            <person name="Leo P."/>
            <person name="Venkateswaran K."/>
        </authorList>
    </citation>
    <scope>NUCLEOTIDE SEQUENCE</scope>
    <source>
        <strain evidence="1">DBVPG 5303</strain>
    </source>
</reference>
<proteinExistence type="predicted"/>
<dbReference type="Proteomes" id="UP001234202">
    <property type="component" value="Unassembled WGS sequence"/>
</dbReference>
<name>A0ACC2XW54_9TREE</name>
<organism evidence="1 2">
    <name type="scientific">Naganishia onofrii</name>
    <dbReference type="NCBI Taxonomy" id="1851511"/>
    <lineage>
        <taxon>Eukaryota</taxon>
        <taxon>Fungi</taxon>
        <taxon>Dikarya</taxon>
        <taxon>Basidiomycota</taxon>
        <taxon>Agaricomycotina</taxon>
        <taxon>Tremellomycetes</taxon>
        <taxon>Filobasidiales</taxon>
        <taxon>Filobasidiaceae</taxon>
        <taxon>Naganishia</taxon>
    </lineage>
</organism>